<sequence length="185" mass="21073">MASKRRNMFYENKTGFDTCNPSVKTRRVFNNVYCPPQENNVYNRPVSAGRLCALLVWDFHLQRDSSSCLLETCRTARMYCEERNCECHLCRELGTPPVAATPSPKKRLGGRTFKKKASSEVAGRQDDGNFILLNAKSSVEVYRSIVQVPGPEPKDRFRLIAIFSGAVWVATRVAIVMMYNPKQHY</sequence>
<dbReference type="EMBL" id="JBFDAA010000013">
    <property type="protein sequence ID" value="KAL1122545.1"/>
    <property type="molecule type" value="Genomic_DNA"/>
</dbReference>
<accession>A0ABD0Y562</accession>
<keyword evidence="1" id="KW-0472">Membrane</keyword>
<protein>
    <submittedName>
        <fullName evidence="2">Uncharacterized protein</fullName>
    </submittedName>
</protein>
<name>A0ABD0Y562_9HEMI</name>
<comment type="caution">
    <text evidence="2">The sequence shown here is derived from an EMBL/GenBank/DDBJ whole genome shotgun (WGS) entry which is preliminary data.</text>
</comment>
<evidence type="ECO:0000256" key="1">
    <source>
        <dbReference type="SAM" id="Phobius"/>
    </source>
</evidence>
<evidence type="ECO:0000313" key="2">
    <source>
        <dbReference type="EMBL" id="KAL1122545.1"/>
    </source>
</evidence>
<evidence type="ECO:0000313" key="3">
    <source>
        <dbReference type="Proteomes" id="UP001558652"/>
    </source>
</evidence>
<keyword evidence="3" id="KW-1185">Reference proteome</keyword>
<reference evidence="2 3" key="1">
    <citation type="submission" date="2024-07" db="EMBL/GenBank/DDBJ databases">
        <title>Chromosome-level genome assembly of the water stick insect Ranatra chinensis (Heteroptera: Nepidae).</title>
        <authorList>
            <person name="Liu X."/>
        </authorList>
    </citation>
    <scope>NUCLEOTIDE SEQUENCE [LARGE SCALE GENOMIC DNA]</scope>
    <source>
        <strain evidence="2">Cailab_2021Rc</strain>
        <tissue evidence="2">Muscle</tissue>
    </source>
</reference>
<keyword evidence="1" id="KW-0812">Transmembrane</keyword>
<gene>
    <name evidence="2" type="ORF">AAG570_002875</name>
</gene>
<proteinExistence type="predicted"/>
<dbReference type="Proteomes" id="UP001558652">
    <property type="component" value="Unassembled WGS sequence"/>
</dbReference>
<feature type="transmembrane region" description="Helical" evidence="1">
    <location>
        <begin position="159"/>
        <end position="179"/>
    </location>
</feature>
<organism evidence="2 3">
    <name type="scientific">Ranatra chinensis</name>
    <dbReference type="NCBI Taxonomy" id="642074"/>
    <lineage>
        <taxon>Eukaryota</taxon>
        <taxon>Metazoa</taxon>
        <taxon>Ecdysozoa</taxon>
        <taxon>Arthropoda</taxon>
        <taxon>Hexapoda</taxon>
        <taxon>Insecta</taxon>
        <taxon>Pterygota</taxon>
        <taxon>Neoptera</taxon>
        <taxon>Paraneoptera</taxon>
        <taxon>Hemiptera</taxon>
        <taxon>Heteroptera</taxon>
        <taxon>Panheteroptera</taxon>
        <taxon>Nepomorpha</taxon>
        <taxon>Nepidae</taxon>
        <taxon>Ranatrinae</taxon>
        <taxon>Ranatra</taxon>
    </lineage>
</organism>
<dbReference type="AlphaFoldDB" id="A0ABD0Y562"/>
<keyword evidence="1" id="KW-1133">Transmembrane helix</keyword>